<dbReference type="SUPFAM" id="SSF103473">
    <property type="entry name" value="MFS general substrate transporter"/>
    <property type="match status" value="1"/>
</dbReference>
<organism evidence="10 11">
    <name type="scientific">Purpureocillium lilacinum</name>
    <name type="common">Paecilomyces lilacinus</name>
    <dbReference type="NCBI Taxonomy" id="33203"/>
    <lineage>
        <taxon>Eukaryota</taxon>
        <taxon>Fungi</taxon>
        <taxon>Dikarya</taxon>
        <taxon>Ascomycota</taxon>
        <taxon>Pezizomycotina</taxon>
        <taxon>Sordariomycetes</taxon>
        <taxon>Hypocreomycetidae</taxon>
        <taxon>Hypocreales</taxon>
        <taxon>Ophiocordycipitaceae</taxon>
        <taxon>Purpureocillium</taxon>
    </lineage>
</organism>
<proteinExistence type="inferred from homology"/>
<dbReference type="InterPro" id="IPR003663">
    <property type="entry name" value="Sugar/inositol_transpt"/>
</dbReference>
<feature type="transmembrane region" description="Helical" evidence="8">
    <location>
        <begin position="157"/>
        <end position="176"/>
    </location>
</feature>
<dbReference type="InterPro" id="IPR050883">
    <property type="entry name" value="PNGase"/>
</dbReference>
<dbReference type="InterPro" id="IPR012939">
    <property type="entry name" value="Glyco_hydro_92"/>
</dbReference>
<evidence type="ECO:0000256" key="1">
    <source>
        <dbReference type="ARBA" id="ARBA00004141"/>
    </source>
</evidence>
<comment type="subcellular location">
    <subcellularLocation>
        <location evidence="1">Membrane</location>
        <topology evidence="1">Multi-pass membrane protein</topology>
    </subcellularLocation>
</comment>
<dbReference type="Gene3D" id="2.70.98.10">
    <property type="match status" value="2"/>
</dbReference>
<dbReference type="EMBL" id="LCWV01000001">
    <property type="protein sequence ID" value="PWI76043.1"/>
    <property type="molecule type" value="Genomic_DNA"/>
</dbReference>
<feature type="domain" description="Major facilitator superfamily (MFS) profile" evidence="9">
    <location>
        <begin position="17"/>
        <end position="462"/>
    </location>
</feature>
<dbReference type="Proteomes" id="UP000245956">
    <property type="component" value="Unassembled WGS sequence"/>
</dbReference>
<keyword evidence="4 8" id="KW-0812">Transmembrane</keyword>
<dbReference type="InterPro" id="IPR008928">
    <property type="entry name" value="6-hairpin_glycosidase_sf"/>
</dbReference>
<dbReference type="Pfam" id="PF00083">
    <property type="entry name" value="Sugar_tr"/>
    <property type="match status" value="1"/>
</dbReference>
<comment type="similarity">
    <text evidence="2">Belongs to the major facilitator superfamily. Sugar transporter (TC 2.A.1.1) family.</text>
</comment>
<dbReference type="PROSITE" id="PS00216">
    <property type="entry name" value="SUGAR_TRANSPORT_1"/>
    <property type="match status" value="1"/>
</dbReference>
<dbReference type="Gene3D" id="1.20.1050.60">
    <property type="entry name" value="alpha-1,2-mannosidase"/>
    <property type="match status" value="1"/>
</dbReference>
<dbReference type="Gene3D" id="1.20.1250.20">
    <property type="entry name" value="MFS general substrate transporter like domains"/>
    <property type="match status" value="1"/>
</dbReference>
<feature type="transmembrane region" description="Helical" evidence="8">
    <location>
        <begin position="72"/>
        <end position="90"/>
    </location>
</feature>
<dbReference type="InterPro" id="IPR005829">
    <property type="entry name" value="Sugar_transporter_CS"/>
</dbReference>
<dbReference type="PROSITE" id="PS50850">
    <property type="entry name" value="MFS"/>
    <property type="match status" value="1"/>
</dbReference>
<evidence type="ECO:0000256" key="5">
    <source>
        <dbReference type="ARBA" id="ARBA00022989"/>
    </source>
</evidence>
<dbReference type="GO" id="GO:0006516">
    <property type="term" value="P:glycoprotein catabolic process"/>
    <property type="evidence" value="ECO:0007669"/>
    <property type="project" value="TreeGrafter"/>
</dbReference>
<keyword evidence="6 8" id="KW-0472">Membrane</keyword>
<evidence type="ECO:0000256" key="6">
    <source>
        <dbReference type="ARBA" id="ARBA00023136"/>
    </source>
</evidence>
<dbReference type="GO" id="GO:0016020">
    <property type="term" value="C:membrane"/>
    <property type="evidence" value="ECO:0007669"/>
    <property type="project" value="UniProtKB-SubCell"/>
</dbReference>
<name>A0A2U3ENG1_PURLI</name>
<dbReference type="Gene3D" id="1.20.1610.10">
    <property type="entry name" value="alpha-1,2-mannosidases domains"/>
    <property type="match status" value="1"/>
</dbReference>
<sequence length="1402" mass="153296">MAKYFGLRGRRLEQAIIWTVILPTYILFGYNNAVAGGLLSLPSFVETFPRIDTLNTTGATKANNSRVQGTVVAIYTLGCFFGCLDCIWLGDRLGRKRTIMLGAAGNIVGAILQSTSFSLPQLIVGRFVSGFGYGHVTATAPNWQAECSRAKHRGATVLLESVFISFGLSVAAWVNLGISHASGSVTWRFPLALSTLWSILILLTIPHMPDSPRWLIKKGHEDGARTVLAALADAAPDSADVEESILEMKKSLAMAGEAKFRHVFANGDLRLFHRACLAVAGQVFQQMSGINALAFYQAKIFEDDLGLSATKARIIAGGVFTWQTVCSPIGVLTVDRFGRRKLMLFSAVGMGVCMAVAAGTSSQPNNMAAIGAAAAFIFLFSFFFPIGFLGLTFLYAAEVAPLSYRVPITSLSTGAAWLFNFVVAEITPVGFATIGWRYFIVYASINLFLIYPGVYFFFPETNGRHLEEVDEIFLQSKSIFDTVSVARHLPRATGHFGQTLEEKVHHSGDATSAEQTTVSAEHRDPSPSVQGERDDLTLHCRLVSSAMMHFTASSACAALLALASIGSADHSASSPSGSGYHDGAGVLQHVNPLVGTNGGSPNDNGGMIPSIAPPFGMTRWTPQTRENFISQVPYSDRDRRVHGFQATHQPAIWMGEQGQMVLMPGLNSDGEGGVHVAFEKRGLAFRKQDERSTPYVYETLLDAATAGTFGWNLTEQAASEQFGSACPPCPGGGAPVPDAVSEGANGRVRKRQLLGHDLAPDARDQPSADNGTSQEYDRGIRVAMSATAHTGHLRFDFEQGDAHEPYQPFVVVQASRLNWTGHVEIDPRRREVSGSNTQRQDYALGPDRPTSFRGYFVSRFSAPFSSHGIARGNETEHGKRQAKGKNMAAYVTFDRSVRRVEVRTGVSFVSVEQARRNLDLEIPDGKSFESTVQKTKSAWLEKLGRVDISGVNKTNADHDARTIFYTGLFHALQYPSDFSEPTSSAKHGGKRCFYSGYTDSVHEEGDSYYQSWSIWDTYRAEHSLLTLFAPERVDSMMRSLLRIFDWSGRLPIWANVVETNIMIATNADAVLANALARGFRGFDVAKAWQAVRKNAYEPPERDTELLYYDREPDTPHEARAGLTSYMRHGWVDNDGWAEAGSRTLDFAFNDHAAAAVASHAGDNASAKELYARSGNYAHLWNNATEFMQSRNANGSFANDEWGWTEGDKWVYTFDVMHDVLGLAGLFRHGKAGMKRKLDEHFAGGHNMHSNEPSHHVPYLYATLGYPADTADKVREIAWREYNATAAGLSGNEDLGQMSAWYVLSALGFYPVNPASDEYIIGTPFFDRVMIRVPAVPGGPAEHELVLSAPGAGTGGKAYINGLKLDGKAVERPVLKHGDIVRAKKLEFEMSPHPTKWGERGAK</sequence>
<dbReference type="NCBIfam" id="TIGR01180">
    <property type="entry name" value="aman2_put"/>
    <property type="match status" value="1"/>
</dbReference>
<dbReference type="PANTHER" id="PTHR12143:SF43">
    <property type="entry name" value="PUTATIVE-RELATED"/>
    <property type="match status" value="1"/>
</dbReference>
<feature type="transmembrane region" description="Helical" evidence="8">
    <location>
        <begin position="188"/>
        <end position="208"/>
    </location>
</feature>
<dbReference type="PANTHER" id="PTHR12143">
    <property type="entry name" value="PEPTIDE N-GLYCANASE PNGASE -RELATED"/>
    <property type="match status" value="1"/>
</dbReference>
<feature type="transmembrane region" description="Helical" evidence="8">
    <location>
        <begin position="342"/>
        <end position="361"/>
    </location>
</feature>
<evidence type="ECO:0000256" key="2">
    <source>
        <dbReference type="ARBA" id="ARBA00010992"/>
    </source>
</evidence>
<reference evidence="10 11" key="1">
    <citation type="journal article" date="2016" name="Front. Microbiol.">
        <title>Genome and transcriptome sequences reveal the specific parasitism of the nematophagous Purpureocillium lilacinum 36-1.</title>
        <authorList>
            <person name="Xie J."/>
            <person name="Li S."/>
            <person name="Mo C."/>
            <person name="Xiao X."/>
            <person name="Peng D."/>
            <person name="Wang G."/>
            <person name="Xiao Y."/>
        </authorList>
    </citation>
    <scope>NUCLEOTIDE SEQUENCE [LARGE SCALE GENOMIC DNA]</scope>
    <source>
        <strain evidence="10 11">36-1</strain>
    </source>
</reference>
<dbReference type="NCBIfam" id="TIGR00879">
    <property type="entry name" value="SP"/>
    <property type="match status" value="1"/>
</dbReference>
<evidence type="ECO:0000313" key="11">
    <source>
        <dbReference type="Proteomes" id="UP000245956"/>
    </source>
</evidence>
<evidence type="ECO:0000256" key="3">
    <source>
        <dbReference type="ARBA" id="ARBA00022448"/>
    </source>
</evidence>
<dbReference type="Pfam" id="PF17678">
    <property type="entry name" value="Glyco_hydro_92N"/>
    <property type="match status" value="1"/>
</dbReference>
<dbReference type="Gene3D" id="3.30.2080.10">
    <property type="entry name" value="GH92 mannosidase domain"/>
    <property type="match status" value="1"/>
</dbReference>
<protein>
    <recommendedName>
        <fullName evidence="9">Major facilitator superfamily (MFS) profile domain-containing protein</fullName>
    </recommendedName>
</protein>
<dbReference type="GO" id="GO:0005634">
    <property type="term" value="C:nucleus"/>
    <property type="evidence" value="ECO:0007669"/>
    <property type="project" value="TreeGrafter"/>
</dbReference>
<feature type="transmembrane region" description="Helical" evidence="8">
    <location>
        <begin position="436"/>
        <end position="458"/>
    </location>
</feature>
<dbReference type="FunFam" id="1.20.1050.60:FF:000001">
    <property type="entry name" value="Putative alpha-1,2-mannosidase"/>
    <property type="match status" value="1"/>
</dbReference>
<dbReference type="InterPro" id="IPR041371">
    <property type="entry name" value="GH92_N"/>
</dbReference>
<evidence type="ECO:0000256" key="4">
    <source>
        <dbReference type="ARBA" id="ARBA00022692"/>
    </source>
</evidence>
<dbReference type="GO" id="GO:0000224">
    <property type="term" value="F:peptide-N4-(N-acetyl-beta-glucosaminyl)asparagine amidase activity"/>
    <property type="evidence" value="ECO:0007669"/>
    <property type="project" value="TreeGrafter"/>
</dbReference>
<evidence type="ECO:0000313" key="10">
    <source>
        <dbReference type="EMBL" id="PWI76043.1"/>
    </source>
</evidence>
<dbReference type="SUPFAM" id="SSF48208">
    <property type="entry name" value="Six-hairpin glycosidases"/>
    <property type="match status" value="1"/>
</dbReference>
<dbReference type="InterPro" id="IPR005887">
    <property type="entry name" value="GH92_a_mannosidase_put"/>
</dbReference>
<dbReference type="PRINTS" id="PR00171">
    <property type="entry name" value="SUGRTRNSPORT"/>
</dbReference>
<feature type="transmembrane region" description="Helical" evidence="8">
    <location>
        <begin position="367"/>
        <end position="394"/>
    </location>
</feature>
<dbReference type="GO" id="GO:0005829">
    <property type="term" value="C:cytosol"/>
    <property type="evidence" value="ECO:0007669"/>
    <property type="project" value="TreeGrafter"/>
</dbReference>
<feature type="compositionally biased region" description="Basic and acidic residues" evidence="7">
    <location>
        <begin position="520"/>
        <end position="533"/>
    </location>
</feature>
<dbReference type="InterPro" id="IPR036259">
    <property type="entry name" value="MFS_trans_sf"/>
</dbReference>
<dbReference type="GO" id="GO:0022857">
    <property type="term" value="F:transmembrane transporter activity"/>
    <property type="evidence" value="ECO:0007669"/>
    <property type="project" value="InterPro"/>
</dbReference>
<dbReference type="GO" id="GO:0005975">
    <property type="term" value="P:carbohydrate metabolic process"/>
    <property type="evidence" value="ECO:0007669"/>
    <property type="project" value="InterPro"/>
</dbReference>
<dbReference type="InterPro" id="IPR014718">
    <property type="entry name" value="GH-type_carb-bd"/>
</dbReference>
<evidence type="ECO:0000256" key="8">
    <source>
        <dbReference type="SAM" id="Phobius"/>
    </source>
</evidence>
<evidence type="ECO:0000256" key="7">
    <source>
        <dbReference type="SAM" id="MobiDB-lite"/>
    </source>
</evidence>
<feature type="transmembrane region" description="Helical" evidence="8">
    <location>
        <begin position="12"/>
        <end position="30"/>
    </location>
</feature>
<feature type="region of interest" description="Disordered" evidence="7">
    <location>
        <begin position="756"/>
        <end position="776"/>
    </location>
</feature>
<keyword evidence="3" id="KW-0813">Transport</keyword>
<keyword evidence="5 8" id="KW-1133">Transmembrane helix</keyword>
<comment type="caution">
    <text evidence="10">The sequence shown here is derived from an EMBL/GenBank/DDBJ whole genome shotgun (WGS) entry which is preliminary data.</text>
</comment>
<dbReference type="FunFam" id="1.20.1250.20:FF:000090">
    <property type="entry name" value="MFS sugar transporter, putative"/>
    <property type="match status" value="1"/>
</dbReference>
<dbReference type="GO" id="GO:0030246">
    <property type="term" value="F:carbohydrate binding"/>
    <property type="evidence" value="ECO:0007669"/>
    <property type="project" value="InterPro"/>
</dbReference>
<accession>A0A2U3ENG1</accession>
<dbReference type="Pfam" id="PF07971">
    <property type="entry name" value="Glyco_hydro_92"/>
    <property type="match status" value="1"/>
</dbReference>
<feature type="region of interest" description="Disordered" evidence="7">
    <location>
        <begin position="503"/>
        <end position="533"/>
    </location>
</feature>
<gene>
    <name evidence="10" type="ORF">PCL_03237</name>
</gene>
<dbReference type="InterPro" id="IPR005828">
    <property type="entry name" value="MFS_sugar_transport-like"/>
</dbReference>
<feature type="compositionally biased region" description="Polar residues" evidence="7">
    <location>
        <begin position="509"/>
        <end position="519"/>
    </location>
</feature>
<evidence type="ECO:0000259" key="9">
    <source>
        <dbReference type="PROSITE" id="PS50850"/>
    </source>
</evidence>
<dbReference type="InterPro" id="IPR020846">
    <property type="entry name" value="MFS_dom"/>
</dbReference>